<proteinExistence type="predicted"/>
<organism evidence="1">
    <name type="scientific">Rhizophora mucronata</name>
    <name type="common">Asiatic mangrove</name>
    <dbReference type="NCBI Taxonomy" id="61149"/>
    <lineage>
        <taxon>Eukaryota</taxon>
        <taxon>Viridiplantae</taxon>
        <taxon>Streptophyta</taxon>
        <taxon>Embryophyta</taxon>
        <taxon>Tracheophyta</taxon>
        <taxon>Spermatophyta</taxon>
        <taxon>Magnoliopsida</taxon>
        <taxon>eudicotyledons</taxon>
        <taxon>Gunneridae</taxon>
        <taxon>Pentapetalae</taxon>
        <taxon>rosids</taxon>
        <taxon>fabids</taxon>
        <taxon>Malpighiales</taxon>
        <taxon>Rhizophoraceae</taxon>
        <taxon>Rhizophora</taxon>
    </lineage>
</organism>
<name>A0A2P2N918_RHIMU</name>
<sequence length="86" mass="9688">MKMTERRISSFDGISIFSKITLSCLKGSSFAVFLFLLFKCCNKGIPVPLIDSEFPGFESSCGLNVISFRYSPYKKCWPILCALQET</sequence>
<reference evidence="1" key="1">
    <citation type="submission" date="2018-02" db="EMBL/GenBank/DDBJ databases">
        <title>Rhizophora mucronata_Transcriptome.</title>
        <authorList>
            <person name="Meera S.P."/>
            <person name="Sreeshan A."/>
            <person name="Augustine A."/>
        </authorList>
    </citation>
    <scope>NUCLEOTIDE SEQUENCE</scope>
    <source>
        <tissue evidence="1">Leaf</tissue>
    </source>
</reference>
<dbReference type="AlphaFoldDB" id="A0A2P2N918"/>
<evidence type="ECO:0000313" key="1">
    <source>
        <dbReference type="EMBL" id="MBX38977.1"/>
    </source>
</evidence>
<dbReference type="EMBL" id="GGEC01058493">
    <property type="protein sequence ID" value="MBX38977.1"/>
    <property type="molecule type" value="Transcribed_RNA"/>
</dbReference>
<accession>A0A2P2N918</accession>
<protein>
    <submittedName>
        <fullName evidence="1">Uncharacterized protein</fullName>
    </submittedName>
</protein>